<dbReference type="Proteomes" id="UP000199077">
    <property type="component" value="Chromosome I"/>
</dbReference>
<proteinExistence type="predicted"/>
<evidence type="ECO:0000313" key="1">
    <source>
        <dbReference type="EMBL" id="SDP18845.1"/>
    </source>
</evidence>
<dbReference type="OrthoDB" id="3402988at2"/>
<dbReference type="InterPro" id="IPR029035">
    <property type="entry name" value="DHS-like_NAD/FAD-binding_dom"/>
</dbReference>
<name>A0A1H0QP33_9MICO</name>
<dbReference type="RefSeq" id="WP_157692950.1">
    <property type="nucleotide sequence ID" value="NZ_LT629711.1"/>
</dbReference>
<organism evidence="1 2">
    <name type="scientific">Pedococcus dokdonensis</name>
    <dbReference type="NCBI Taxonomy" id="443156"/>
    <lineage>
        <taxon>Bacteria</taxon>
        <taxon>Bacillati</taxon>
        <taxon>Actinomycetota</taxon>
        <taxon>Actinomycetes</taxon>
        <taxon>Micrococcales</taxon>
        <taxon>Intrasporangiaceae</taxon>
        <taxon>Pedococcus</taxon>
    </lineage>
</organism>
<dbReference type="EMBL" id="LT629711">
    <property type="protein sequence ID" value="SDP18845.1"/>
    <property type="molecule type" value="Genomic_DNA"/>
</dbReference>
<protein>
    <submittedName>
        <fullName evidence="1">SIR2-like domain-containing protein</fullName>
    </submittedName>
</protein>
<reference evidence="2" key="1">
    <citation type="submission" date="2016-10" db="EMBL/GenBank/DDBJ databases">
        <authorList>
            <person name="Varghese N."/>
            <person name="Submissions S."/>
        </authorList>
    </citation>
    <scope>NUCLEOTIDE SEQUENCE [LARGE SCALE GENOMIC DNA]</scope>
    <source>
        <strain evidence="2">DSM 22329</strain>
    </source>
</reference>
<sequence>MARYPVADRESPEPINERAFYTQLRADHANIVPVVGAGLTVEAGAPSFMALIDHLIERAEADGSVVPRDCATNEFAVIDLISATLGEEWVSSETARLYEESELRTTPALLALSKVRSGLIITTNYDLAIENAARAARRPVQSLTLDEFDTALAPRDGTLRVLHLHGICTDPSTIVLTDASYAAMLGNERSQLLLRALASTHTFVFLGHSLAEREEHIRRDLRWSIDAARAPRKRPHLLLTTAVDLGDVNAVAFKEDLESKAHLRVVQIEDPQREYQAAVRAASAISGPAVSETVDEALVITDDEIDPHYLPLPMAEAEQVSSSGGRGAYMAKVWQYGSIRTDDLDATTSNIVIEAEGGAGKSQELVQIVRRSPVPALLQVLSTFNVRTAWTDAGKRFVSGMNSARAARSGVPKLTEARLRDGAYVFALDGLDEVPSPSRPDLIRLLSEVAAAYPQHRFVLGSRPLPELTEQETFARWTPMTDMTWVNEYATARGVSPDQLQAALPDTGDIGELIQVPIYAAAAVGRVFTGVPLPKTALELICSMADERLGSDTRIEASADDVRVWLDRLALAMQLAGVTSVTVAGLVASDLHRDLDGIEPDEQTIGELVSRALLRDAEGVVRFPANVMKEARAARALLDAGEAGLALLRKRVLVELDEPDTDGNPVRAVQSTWVNVIELLLPAATDPSWVETVAKYDSTLAARGTRTDATSEQRAAAVDLIWGTYLARRVWFERRATIGNGTGDSYALARLLHAGVPPGFGDKIRAALIDDERTTRGNAVDVALLVLPLDELLPALARAVRDPDPVVRRRAAAAGWSLETLFNNLDEHADLFNAYIEDMADQALHHDRDDMATETLIGVAVDLAPEGRSIEIAQSASGKARQHAMMCLTRRFDRSKLLEILRDSEPFDTILYDELTEDRGAGPRDPWPRDDVVALAHIVALRDDQESRWADDAADILAQDPVASILTLLTHSVSEERDLGVGWRLIGALNEEQVSAVLEQLRKPDTPSLAALGLPPEGPGLDLSSATFMVPILERTLERWRNPAPWPVARHTGRRVERQVHLLRGSAAALPAPDLADVFADDRVATAFDPVTQSASMSVTRGLLVSAEQDRALDPGECAQLFTFLLDWTDRDLEPWLAKNWSPAAHDLVAPSLSDMTSARLRRLVDVLPGPWTPQLGDRVLGALDVDQVRLGEQMAAALAVAERVGVQHVRDWGGAHPGAAWVDPVLVRLGDCDAERRLLAVVAEDPSTITRHPRAYDEEWVSFIRCNESTEPLAALVRAALIAGVENNDLEPICRAFDRTAGHGAPQVWERLARDAEIPSASFLYYERRIALTSLVDQAAGTPSFPDSDLTALVVRTVPRSPSKQ</sequence>
<dbReference type="SUPFAM" id="SSF52467">
    <property type="entry name" value="DHS-like NAD/FAD-binding domain"/>
    <property type="match status" value="1"/>
</dbReference>
<dbReference type="STRING" id="443156.SAMN04489867_1674"/>
<evidence type="ECO:0000313" key="2">
    <source>
        <dbReference type="Proteomes" id="UP000199077"/>
    </source>
</evidence>
<accession>A0A1H0QP33</accession>
<dbReference type="Pfam" id="PF13289">
    <property type="entry name" value="SIR2_2"/>
    <property type="match status" value="1"/>
</dbReference>
<keyword evidence="2" id="KW-1185">Reference proteome</keyword>
<gene>
    <name evidence="1" type="ORF">SAMN04489867_1674</name>
</gene>